<evidence type="ECO:0000256" key="2">
    <source>
        <dbReference type="ARBA" id="ARBA00022729"/>
    </source>
</evidence>
<keyword evidence="2" id="KW-0732">Signal</keyword>
<name>A0A1G6HIV0_9GAMM</name>
<organism evidence="4 5">
    <name type="scientific">Acinetobacter boissieri</name>
    <dbReference type="NCBI Taxonomy" id="1219383"/>
    <lineage>
        <taxon>Bacteria</taxon>
        <taxon>Pseudomonadati</taxon>
        <taxon>Pseudomonadota</taxon>
        <taxon>Gammaproteobacteria</taxon>
        <taxon>Moraxellales</taxon>
        <taxon>Moraxellaceae</taxon>
        <taxon>Acinetobacter</taxon>
    </lineage>
</organism>
<dbReference type="PANTHER" id="PTHR35936">
    <property type="entry name" value="MEMBRANE-BOUND LYTIC MUREIN TRANSGLYCOSYLASE F"/>
    <property type="match status" value="1"/>
</dbReference>
<keyword evidence="5" id="KW-1185">Reference proteome</keyword>
<gene>
    <name evidence="4" type="ORF">SAMN05421733_10660</name>
</gene>
<dbReference type="RefSeq" id="WP_092748151.1">
    <property type="nucleotide sequence ID" value="NZ_FMYL01000006.1"/>
</dbReference>
<dbReference type="Gene3D" id="3.40.190.10">
    <property type="entry name" value="Periplasmic binding protein-like II"/>
    <property type="match status" value="2"/>
</dbReference>
<evidence type="ECO:0000313" key="5">
    <source>
        <dbReference type="Proteomes" id="UP000242501"/>
    </source>
</evidence>
<evidence type="ECO:0000256" key="1">
    <source>
        <dbReference type="ARBA" id="ARBA00010333"/>
    </source>
</evidence>
<proteinExistence type="inferred from homology"/>
<evidence type="ECO:0000259" key="3">
    <source>
        <dbReference type="SMART" id="SM00062"/>
    </source>
</evidence>
<dbReference type="OrthoDB" id="8611212at2"/>
<accession>A0A1G6HIV0</accession>
<dbReference type="SMART" id="SM00062">
    <property type="entry name" value="PBPb"/>
    <property type="match status" value="1"/>
</dbReference>
<dbReference type="PROSITE" id="PS51257">
    <property type="entry name" value="PROKAR_LIPOPROTEIN"/>
    <property type="match status" value="1"/>
</dbReference>
<dbReference type="PANTHER" id="PTHR35936:SF19">
    <property type="entry name" value="AMINO-ACID-BINDING PROTEIN YXEM-RELATED"/>
    <property type="match status" value="1"/>
</dbReference>
<dbReference type="EMBL" id="FMYL01000006">
    <property type="protein sequence ID" value="SDB94257.1"/>
    <property type="molecule type" value="Genomic_DNA"/>
</dbReference>
<dbReference type="SUPFAM" id="SSF53850">
    <property type="entry name" value="Periplasmic binding protein-like II"/>
    <property type="match status" value="1"/>
</dbReference>
<reference evidence="5" key="1">
    <citation type="submission" date="2016-09" db="EMBL/GenBank/DDBJ databases">
        <authorList>
            <person name="Varghese N."/>
            <person name="Submissions S."/>
        </authorList>
    </citation>
    <scope>NUCLEOTIDE SEQUENCE [LARGE SCALE GENOMIC DNA]</scope>
    <source>
        <strain evidence="5">ANC 4422</strain>
    </source>
</reference>
<dbReference type="Proteomes" id="UP000242501">
    <property type="component" value="Unassembled WGS sequence"/>
</dbReference>
<protein>
    <submittedName>
        <fullName evidence="4">Amino acid ABC transporter substrate-binding protein, PAAT family</fullName>
    </submittedName>
</protein>
<dbReference type="CDD" id="cd01004">
    <property type="entry name" value="PBP2_MidA_like"/>
    <property type="match status" value="1"/>
</dbReference>
<dbReference type="AlphaFoldDB" id="A0A1G6HIV0"/>
<sequence length="271" mass="29534">MFKKIPLATLITSLVIGLSACSKPEEKKEAPVDTAAAAPATLRIGSDLTYPPYAFFKDDKPQGFDVELLGLLANTNQQKTEFVDTRFASLIPSLNSKKFDVIASSMFITPEREKQVNFIAYAKVGNALIVRTGESFAPKDPKDLCGKTLSILKGSAGIPKLDEVSKNYCAANNKKGITIREFDTSPEALQSLLSKSSDVQFDDTDVAKSFIEKVKGRVMISTTEPIYPQTLGLAVRKDDPATLASLTKALETIKGNQEYQKLLDKYGIKGI</sequence>
<dbReference type="Pfam" id="PF00497">
    <property type="entry name" value="SBP_bac_3"/>
    <property type="match status" value="1"/>
</dbReference>
<dbReference type="STRING" id="1219383.SAMN05421733_10660"/>
<evidence type="ECO:0000313" key="4">
    <source>
        <dbReference type="EMBL" id="SDB94257.1"/>
    </source>
</evidence>
<comment type="similarity">
    <text evidence="1">Belongs to the bacterial solute-binding protein 3 family.</text>
</comment>
<dbReference type="InterPro" id="IPR001638">
    <property type="entry name" value="Solute-binding_3/MltF_N"/>
</dbReference>
<feature type="domain" description="Solute-binding protein family 3/N-terminal" evidence="3">
    <location>
        <begin position="41"/>
        <end position="270"/>
    </location>
</feature>